<evidence type="ECO:0000256" key="5">
    <source>
        <dbReference type="ARBA" id="ARBA00022670"/>
    </source>
</evidence>
<protein>
    <recommendedName>
        <fullName evidence="4">mitochondrial intermediate peptidase</fullName>
        <ecNumber evidence="4">3.4.24.59</ecNumber>
    </recommendedName>
</protein>
<dbReference type="AlphaFoldDB" id="A0A180GT44"/>
<dbReference type="FunFam" id="3.40.390.10:FF:000055">
    <property type="entry name" value="Related to mitochondrial intermediate peptidase"/>
    <property type="match status" value="1"/>
</dbReference>
<evidence type="ECO:0000256" key="12">
    <source>
        <dbReference type="ARBA" id="ARBA00025208"/>
    </source>
</evidence>
<keyword evidence="5 13" id="KW-0645">Protease</keyword>
<dbReference type="InterPro" id="IPR033851">
    <property type="entry name" value="M3A_MIP"/>
</dbReference>
<comment type="similarity">
    <text evidence="3 13">Belongs to the peptidase M3 family.</text>
</comment>
<comment type="catalytic activity">
    <reaction evidence="1">
        <text>Release of an N-terminal octapeptide as second stage of processing of some proteins imported into the mitochondrion.</text>
        <dbReference type="EC" id="3.4.24.59"/>
    </reaction>
</comment>
<dbReference type="PANTHER" id="PTHR11804:SF79">
    <property type="entry name" value="MITOCHONDRIAL INTERMEDIATE PEPTIDASE"/>
    <property type="match status" value="1"/>
</dbReference>
<evidence type="ECO:0000259" key="14">
    <source>
        <dbReference type="Pfam" id="PF01432"/>
    </source>
</evidence>
<keyword evidence="7 13" id="KW-0378">Hydrolase</keyword>
<dbReference type="EMBL" id="ADAS02000024">
    <property type="protein sequence ID" value="OAV95915.1"/>
    <property type="molecule type" value="Genomic_DNA"/>
</dbReference>
<dbReference type="InterPro" id="IPR024077">
    <property type="entry name" value="Neurolysin/TOP_dom2"/>
</dbReference>
<evidence type="ECO:0000313" key="17">
    <source>
        <dbReference type="Proteomes" id="UP000005240"/>
    </source>
</evidence>
<reference evidence="16" key="4">
    <citation type="submission" date="2025-05" db="UniProtKB">
        <authorList>
            <consortium name="EnsemblFungi"/>
        </authorList>
    </citation>
    <scope>IDENTIFICATION</scope>
    <source>
        <strain evidence="16">isolate 1-1 / race 1 (BBBD)</strain>
    </source>
</reference>
<keyword evidence="6 13" id="KW-0479">Metal-binding</keyword>
<comment type="subcellular location">
    <subcellularLocation>
        <location evidence="2">Mitochondrion matrix</location>
    </subcellularLocation>
</comment>
<reference evidence="15" key="1">
    <citation type="submission" date="2009-11" db="EMBL/GenBank/DDBJ databases">
        <authorList>
            <consortium name="The Broad Institute Genome Sequencing Platform"/>
            <person name="Ward D."/>
            <person name="Feldgarden M."/>
            <person name="Earl A."/>
            <person name="Young S.K."/>
            <person name="Zeng Q."/>
            <person name="Koehrsen M."/>
            <person name="Alvarado L."/>
            <person name="Berlin A."/>
            <person name="Bochicchio J."/>
            <person name="Borenstein D."/>
            <person name="Chapman S.B."/>
            <person name="Chen Z."/>
            <person name="Engels R."/>
            <person name="Freedman E."/>
            <person name="Gellesch M."/>
            <person name="Goldberg J."/>
            <person name="Griggs A."/>
            <person name="Gujja S."/>
            <person name="Heilman E."/>
            <person name="Heiman D."/>
            <person name="Hepburn T."/>
            <person name="Howarth C."/>
            <person name="Jen D."/>
            <person name="Larson L."/>
            <person name="Lewis B."/>
            <person name="Mehta T."/>
            <person name="Park D."/>
            <person name="Pearson M."/>
            <person name="Roberts A."/>
            <person name="Saif S."/>
            <person name="Shea T."/>
            <person name="Shenoy N."/>
            <person name="Sisk P."/>
            <person name="Stolte C."/>
            <person name="Sykes S."/>
            <person name="Thomson T."/>
            <person name="Walk T."/>
            <person name="White J."/>
            <person name="Yandava C."/>
            <person name="Izard J."/>
            <person name="Baranova O.V."/>
            <person name="Blanton J.M."/>
            <person name="Tanner A.C."/>
            <person name="Dewhirst F.E."/>
            <person name="Haas B."/>
            <person name="Nusbaum C."/>
            <person name="Birren B."/>
        </authorList>
    </citation>
    <scope>NUCLEOTIDE SEQUENCE [LARGE SCALE GENOMIC DNA]</scope>
    <source>
        <strain evidence="15">1-1 BBBD Race 1</strain>
    </source>
</reference>
<comment type="cofactor">
    <cofactor evidence="13">
        <name>Zn(2+)</name>
        <dbReference type="ChEBI" id="CHEBI:29105"/>
    </cofactor>
    <text evidence="13">Binds 1 zinc ion.</text>
</comment>
<dbReference type="STRING" id="630390.A0A180GT44"/>
<sequence>MNRLAVLGRLASLRRPFSLRTAFDQPSRTRPAQSSTTPAGIFGYPGLRQPADLLAAAGHTLQRAALIVARITHRPAAEPAEPRARFRACITQFDRLSDALCRIIDLAEALRNLHPDHAWLDAANQAHSLLSRYMNTLNTHQALYQTLHSALDHPEVNHPDLFAAKTVALQFLRDFQRHGIHLPEDDRRKLVEISDEMLTVGQLFFSGSAGSLEPTWVTRGEAGEIGSGFVAGLDFAGRGGRAALDPSEWPAHMLLRQHPSEAVRRRIWLAQRQAPDAQVALLDGLLRLRYQFARLTGKDSWADIVLEDKMAANARNVTGFLDGLAATTRPIALAELQRLAPGRPAIAPWDRDFYGHLAASKAQKTGHPALPAYFSVGRCLEGLSLLFTRIYGISFHLETPDGPGELWHPSVVKLAVLDDREGRLGTIYCDLFDRPGKSPGAAHYTVRCSRRTDLDQPHLDPSFFHTLDPSTPLLDHIYPHPLPPDPLPSPAAKREGLPGTFQRPIVVFSCSFSPPCAHSDSSPGQPSLLAWSDVETLFHEMGHAIHSMVGQTEFHNVSGTRCATDWVELPSILMEHFASSAEVMGLYARHWRDGRRLDAATFAGEVTGRGGMAATETYHQVELALLDQRLHSARVARSAFSCTNEHAALERQYALFAPQTEDRWVARFGHLYGYGAAYYAYLFDRVIARKIVARLYDDNGSGPAGMLDRAKGERIKTALLAPGGSRDPWHCLQDLLGHDELGFDGPASAVMAVTRWGLWK</sequence>
<dbReference type="GO" id="GO:0006627">
    <property type="term" value="P:protein processing involved in protein targeting to mitochondrion"/>
    <property type="evidence" value="ECO:0007669"/>
    <property type="project" value="TreeGrafter"/>
</dbReference>
<dbReference type="OrthoDB" id="17530at2759"/>
<dbReference type="VEuPathDB" id="FungiDB:PTTG_04341"/>
<evidence type="ECO:0000256" key="7">
    <source>
        <dbReference type="ARBA" id="ARBA00022801"/>
    </source>
</evidence>
<dbReference type="EC" id="3.4.24.59" evidence="4"/>
<keyword evidence="8 13" id="KW-0862">Zinc</keyword>
<evidence type="ECO:0000256" key="13">
    <source>
        <dbReference type="RuleBase" id="RU003435"/>
    </source>
</evidence>
<reference evidence="16 17" key="3">
    <citation type="journal article" date="2017" name="G3 (Bethesda)">
        <title>Comparative analysis highlights variable genome content of wheat rusts and divergence of the mating loci.</title>
        <authorList>
            <person name="Cuomo C.A."/>
            <person name="Bakkeren G."/>
            <person name="Khalil H.B."/>
            <person name="Panwar V."/>
            <person name="Joly D."/>
            <person name="Linning R."/>
            <person name="Sakthikumar S."/>
            <person name="Song X."/>
            <person name="Adiconis X."/>
            <person name="Fan L."/>
            <person name="Goldberg J.M."/>
            <person name="Levin J.Z."/>
            <person name="Young S."/>
            <person name="Zeng Q."/>
            <person name="Anikster Y."/>
            <person name="Bruce M."/>
            <person name="Wang M."/>
            <person name="Yin C."/>
            <person name="McCallum B."/>
            <person name="Szabo L.J."/>
            <person name="Hulbert S."/>
            <person name="Chen X."/>
            <person name="Fellers J.P."/>
        </authorList>
    </citation>
    <scope>NUCLEOTIDE SEQUENCE</scope>
    <source>
        <strain evidence="16">isolate 1-1 / race 1 (BBBD)</strain>
        <strain evidence="17">Isolate 1-1 / race 1 (BBBD)</strain>
    </source>
</reference>
<keyword evidence="10 13" id="KW-0482">Metalloprotease</keyword>
<dbReference type="GO" id="GO:0004222">
    <property type="term" value="F:metalloendopeptidase activity"/>
    <property type="evidence" value="ECO:0007669"/>
    <property type="project" value="UniProtKB-EC"/>
</dbReference>
<dbReference type="GO" id="GO:0046872">
    <property type="term" value="F:metal ion binding"/>
    <property type="evidence" value="ECO:0007669"/>
    <property type="project" value="UniProtKB-UniRule"/>
</dbReference>
<gene>
    <name evidence="15" type="ORF">PTTG_04341</name>
</gene>
<dbReference type="InterPro" id="IPR001567">
    <property type="entry name" value="Pept_M3A_M3B_dom"/>
</dbReference>
<dbReference type="CDD" id="cd06457">
    <property type="entry name" value="M3A_MIP"/>
    <property type="match status" value="1"/>
</dbReference>
<proteinExistence type="inferred from homology"/>
<dbReference type="PANTHER" id="PTHR11804">
    <property type="entry name" value="PROTEASE M3 THIMET OLIGOPEPTIDASE-RELATED"/>
    <property type="match status" value="1"/>
</dbReference>
<reference evidence="15" key="2">
    <citation type="submission" date="2016-05" db="EMBL/GenBank/DDBJ databases">
        <title>Comparative analysis highlights variable genome content of wheat rusts and divergence of the mating loci.</title>
        <authorList>
            <person name="Cuomo C.A."/>
            <person name="Bakkeren G."/>
            <person name="Szabo L."/>
            <person name="Khalil H."/>
            <person name="Joly D."/>
            <person name="Goldberg J."/>
            <person name="Young S."/>
            <person name="Zeng Q."/>
            <person name="Fellers J."/>
        </authorList>
    </citation>
    <scope>NUCLEOTIDE SEQUENCE [LARGE SCALE GENOMIC DNA]</scope>
    <source>
        <strain evidence="15">1-1 BBBD Race 1</strain>
    </source>
</reference>
<feature type="domain" description="Peptidase M3A/M3B catalytic" evidence="14">
    <location>
        <begin position="255"/>
        <end position="739"/>
    </location>
</feature>
<dbReference type="Proteomes" id="UP000005240">
    <property type="component" value="Unassembled WGS sequence"/>
</dbReference>
<dbReference type="EnsemblFungi" id="PTTG_04341-t43_1">
    <property type="protein sequence ID" value="PTTG_04341-t43_1-p1"/>
    <property type="gene ID" value="PTTG_04341"/>
</dbReference>
<evidence type="ECO:0000313" key="16">
    <source>
        <dbReference type="EnsemblFungi" id="PTTG_04341-t43_1-p1"/>
    </source>
</evidence>
<evidence type="ECO:0000256" key="8">
    <source>
        <dbReference type="ARBA" id="ARBA00022833"/>
    </source>
</evidence>
<keyword evidence="17" id="KW-1185">Reference proteome</keyword>
<dbReference type="InterPro" id="IPR045090">
    <property type="entry name" value="Pept_M3A_M3B"/>
</dbReference>
<dbReference type="Gene3D" id="3.40.390.10">
    <property type="entry name" value="Collagenase (Catalytic Domain)"/>
    <property type="match status" value="1"/>
</dbReference>
<dbReference type="SUPFAM" id="SSF55486">
    <property type="entry name" value="Metalloproteases ('zincins'), catalytic domain"/>
    <property type="match status" value="1"/>
</dbReference>
<keyword evidence="9" id="KW-0809">Transit peptide</keyword>
<dbReference type="GO" id="GO:0006518">
    <property type="term" value="P:peptide metabolic process"/>
    <property type="evidence" value="ECO:0007669"/>
    <property type="project" value="TreeGrafter"/>
</dbReference>
<accession>A0A180GT44</accession>
<dbReference type="Pfam" id="PF01432">
    <property type="entry name" value="Peptidase_M3"/>
    <property type="match status" value="1"/>
</dbReference>
<evidence type="ECO:0000256" key="10">
    <source>
        <dbReference type="ARBA" id="ARBA00023049"/>
    </source>
</evidence>
<organism evidence="15">
    <name type="scientific">Puccinia triticina (isolate 1-1 / race 1 (BBBD))</name>
    <name type="common">Brown leaf rust fungus</name>
    <dbReference type="NCBI Taxonomy" id="630390"/>
    <lineage>
        <taxon>Eukaryota</taxon>
        <taxon>Fungi</taxon>
        <taxon>Dikarya</taxon>
        <taxon>Basidiomycota</taxon>
        <taxon>Pucciniomycotina</taxon>
        <taxon>Pucciniomycetes</taxon>
        <taxon>Pucciniales</taxon>
        <taxon>Pucciniaceae</taxon>
        <taxon>Puccinia</taxon>
    </lineage>
</organism>
<evidence type="ECO:0000256" key="6">
    <source>
        <dbReference type="ARBA" id="ARBA00022723"/>
    </source>
</evidence>
<evidence type="ECO:0000256" key="11">
    <source>
        <dbReference type="ARBA" id="ARBA00023128"/>
    </source>
</evidence>
<dbReference type="InterPro" id="IPR024079">
    <property type="entry name" value="MetalloPept_cat_dom_sf"/>
</dbReference>
<dbReference type="Gene3D" id="1.10.1370.10">
    <property type="entry name" value="Neurolysin, domain 3"/>
    <property type="match status" value="2"/>
</dbReference>
<keyword evidence="11" id="KW-0496">Mitochondrion</keyword>
<evidence type="ECO:0000256" key="4">
    <source>
        <dbReference type="ARBA" id="ARBA00012441"/>
    </source>
</evidence>
<evidence type="ECO:0000256" key="9">
    <source>
        <dbReference type="ARBA" id="ARBA00022946"/>
    </source>
</evidence>
<dbReference type="GO" id="GO:0005759">
    <property type="term" value="C:mitochondrial matrix"/>
    <property type="evidence" value="ECO:0007669"/>
    <property type="project" value="UniProtKB-SubCell"/>
</dbReference>
<evidence type="ECO:0000256" key="2">
    <source>
        <dbReference type="ARBA" id="ARBA00004305"/>
    </source>
</evidence>
<evidence type="ECO:0000256" key="1">
    <source>
        <dbReference type="ARBA" id="ARBA00000436"/>
    </source>
</evidence>
<name>A0A180GT44_PUCT1</name>
<evidence type="ECO:0000256" key="3">
    <source>
        <dbReference type="ARBA" id="ARBA00006040"/>
    </source>
</evidence>
<evidence type="ECO:0000313" key="15">
    <source>
        <dbReference type="EMBL" id="OAV95915.1"/>
    </source>
</evidence>
<comment type="function">
    <text evidence="12">Cleaves proteins, imported into the mitochondrion, to their mature size. While most mitochondrial precursor proteins are processed to the mature form in one step by mitochondrial processing peptidase (MPP), the sequential cleavage by MIP of an octapeptide after initial processing by MPP is a required step for a subgroup of nuclear-encoded precursor proteins destined for the matrix or the inner membrane.</text>
</comment>